<reference evidence="1 2" key="2">
    <citation type="submission" date="2007-09" db="EMBL/GenBank/DDBJ databases">
        <title>Draft genome sequence of Clostridium bolteae (ATCC BAA-613).</title>
        <authorList>
            <person name="Sudarsanam P."/>
            <person name="Ley R."/>
            <person name="Guruge J."/>
            <person name="Turnbaugh P.J."/>
            <person name="Mahowald M."/>
            <person name="Liep D."/>
            <person name="Gordon J."/>
        </authorList>
    </citation>
    <scope>NUCLEOTIDE SEQUENCE [LARGE SCALE GENOMIC DNA]</scope>
    <source>
        <strain evidence="2">ATCC BAA-613 / DSM 15670 / CCUG 46953 / JCM 12243 / WAL 16351</strain>
    </source>
</reference>
<comment type="caution">
    <text evidence="1">The sequence shown here is derived from an EMBL/GenBank/DDBJ whole genome shotgun (WGS) entry which is preliminary data.</text>
</comment>
<dbReference type="HOGENOM" id="CLU_072018_1_0_9"/>
<dbReference type="EMBL" id="ABCC02000029">
    <property type="protein sequence ID" value="EDP16354.1"/>
    <property type="molecule type" value="Genomic_DNA"/>
</dbReference>
<name>A8RRW6_ENTBW</name>
<reference evidence="1 2" key="1">
    <citation type="submission" date="2007-08" db="EMBL/GenBank/DDBJ databases">
        <authorList>
            <person name="Fulton L."/>
            <person name="Clifton S."/>
            <person name="Fulton B."/>
            <person name="Xu J."/>
            <person name="Minx P."/>
            <person name="Pepin K.H."/>
            <person name="Johnson M."/>
            <person name="Thiruvilangam P."/>
            <person name="Bhonagiri V."/>
            <person name="Nash W.E."/>
            <person name="Mardis E.R."/>
            <person name="Wilson R.K."/>
        </authorList>
    </citation>
    <scope>NUCLEOTIDE SEQUENCE [LARGE SCALE GENOMIC DNA]</scope>
    <source>
        <strain evidence="2">ATCC BAA-613 / DSM 15670 / CCUG 46953 / JCM 12243 / WAL 16351</strain>
    </source>
</reference>
<sequence length="168" mass="18786">MIIKKGYFFMKYENLTPVVGVITNISTQEGDCCTQVITLSVEGQPVNMILSDDTFVVDTMRLMPGMRVAAFYDNTLPVPLIYPPQYQADLIAVVRPEEDVNLSWFDETLTASDQSLKLNLYQSTVLSTLNGQPYFCFPANHFLLVYYAAATKSIPPQTAPNRVIVLCS</sequence>
<evidence type="ECO:0000313" key="2">
    <source>
        <dbReference type="Proteomes" id="UP000005396"/>
    </source>
</evidence>
<evidence type="ECO:0000313" key="1">
    <source>
        <dbReference type="EMBL" id="EDP16354.1"/>
    </source>
</evidence>
<dbReference type="eggNOG" id="ENOG502ZBPT">
    <property type="taxonomic scope" value="Bacteria"/>
</dbReference>
<protein>
    <submittedName>
        <fullName evidence="1">Uncharacterized protein</fullName>
    </submittedName>
</protein>
<dbReference type="AlphaFoldDB" id="A8RRW6"/>
<dbReference type="Proteomes" id="UP000005396">
    <property type="component" value="Unassembled WGS sequence"/>
</dbReference>
<dbReference type="PaxDb" id="411902-CLOBOL_03118"/>
<organism evidence="1 2">
    <name type="scientific">Enterocloster bolteae (strain ATCC BAA-613 / DSM 15670 / CCUG 46953 / JCM 12243 / WAL 16351)</name>
    <name type="common">Clostridium bolteae</name>
    <dbReference type="NCBI Taxonomy" id="411902"/>
    <lineage>
        <taxon>Bacteria</taxon>
        <taxon>Bacillati</taxon>
        <taxon>Bacillota</taxon>
        <taxon>Clostridia</taxon>
        <taxon>Lachnospirales</taxon>
        <taxon>Lachnospiraceae</taxon>
        <taxon>Enterocloster</taxon>
    </lineage>
</organism>
<accession>A8RRW6</accession>
<gene>
    <name evidence="1" type="ORF">CLOBOL_03118</name>
</gene>
<proteinExistence type="predicted"/>